<sequence length="233" mass="26344">TPRNWTDWKGRQLSETLSDWSKLCPDLLRSIFGCLIISKDFYRSRTVCSDWYSVSTTYVPTASKQGCLFSCKKGDVTWLCHERIECAYVTYKNGKLLCVHMLILGHGVKIKAPIKGINGWGIKSDTICFGGDEDDIFPSSDRCNRTTNCGVFDLATAAKLLPQKFVVSFALNRLIPLLRNYAESTWADILWKGLSDNRATNPERSRSNRIAILYSAEPPRRITTVNHTQVARP</sequence>
<evidence type="ECO:0000313" key="1">
    <source>
        <dbReference type="EMBL" id="KAH0857631.1"/>
    </source>
</evidence>
<evidence type="ECO:0000313" key="2">
    <source>
        <dbReference type="Proteomes" id="UP000824890"/>
    </source>
</evidence>
<proteinExistence type="predicted"/>
<dbReference type="Proteomes" id="UP000824890">
    <property type="component" value="Unassembled WGS sequence"/>
</dbReference>
<organism evidence="1 2">
    <name type="scientific">Brassica napus</name>
    <name type="common">Rape</name>
    <dbReference type="NCBI Taxonomy" id="3708"/>
    <lineage>
        <taxon>Eukaryota</taxon>
        <taxon>Viridiplantae</taxon>
        <taxon>Streptophyta</taxon>
        <taxon>Embryophyta</taxon>
        <taxon>Tracheophyta</taxon>
        <taxon>Spermatophyta</taxon>
        <taxon>Magnoliopsida</taxon>
        <taxon>eudicotyledons</taxon>
        <taxon>Gunneridae</taxon>
        <taxon>Pentapetalae</taxon>
        <taxon>rosids</taxon>
        <taxon>malvids</taxon>
        <taxon>Brassicales</taxon>
        <taxon>Brassicaceae</taxon>
        <taxon>Brassiceae</taxon>
        <taxon>Brassica</taxon>
    </lineage>
</organism>
<reference evidence="1 2" key="1">
    <citation type="submission" date="2021-05" db="EMBL/GenBank/DDBJ databases">
        <title>Genome Assembly of Synthetic Allotetraploid Brassica napus Reveals Homoeologous Exchanges between Subgenomes.</title>
        <authorList>
            <person name="Davis J.T."/>
        </authorList>
    </citation>
    <scope>NUCLEOTIDE SEQUENCE [LARGE SCALE GENOMIC DNA]</scope>
    <source>
        <strain evidence="2">cv. Da-Ae</strain>
        <tissue evidence="1">Seedling</tissue>
    </source>
</reference>
<dbReference type="EMBL" id="JAGKQM010000019">
    <property type="protein sequence ID" value="KAH0857631.1"/>
    <property type="molecule type" value="Genomic_DNA"/>
</dbReference>
<keyword evidence="2" id="KW-1185">Reference proteome</keyword>
<gene>
    <name evidence="1" type="ORF">HID58_085892</name>
</gene>
<name>A0ABQ7XP32_BRANA</name>
<protein>
    <recommendedName>
        <fullName evidence="3">F-box domain-containing protein</fullName>
    </recommendedName>
</protein>
<accession>A0ABQ7XP32</accession>
<evidence type="ECO:0008006" key="3">
    <source>
        <dbReference type="Google" id="ProtNLM"/>
    </source>
</evidence>
<comment type="caution">
    <text evidence="1">The sequence shown here is derived from an EMBL/GenBank/DDBJ whole genome shotgun (WGS) entry which is preliminary data.</text>
</comment>
<dbReference type="Gene3D" id="1.20.1280.50">
    <property type="match status" value="1"/>
</dbReference>
<feature type="non-terminal residue" evidence="1">
    <location>
        <position position="1"/>
    </location>
</feature>